<evidence type="ECO:0000313" key="16">
    <source>
        <dbReference type="Proteomes" id="UP000182011"/>
    </source>
</evidence>
<comment type="similarity">
    <text evidence="2 13">Belongs to the type III secretion exporter family.</text>
</comment>
<feature type="region of interest" description="Disordered" evidence="14">
    <location>
        <begin position="1"/>
        <end position="20"/>
    </location>
</feature>
<accession>A0A0S4MY77</accession>
<keyword evidence="7 13" id="KW-1005">Bacterial flagellum biogenesis</keyword>
<name>A0A0P1L8T4_9BACT</name>
<dbReference type="Gene3D" id="6.10.250.2080">
    <property type="match status" value="1"/>
</dbReference>
<dbReference type="InterPro" id="IPR006135">
    <property type="entry name" value="T3SS_substrate_exporter"/>
</dbReference>
<evidence type="ECO:0000256" key="7">
    <source>
        <dbReference type="ARBA" id="ARBA00022795"/>
    </source>
</evidence>
<accession>A0A0P1P1V2</accession>
<dbReference type="PANTHER" id="PTHR30531">
    <property type="entry name" value="FLAGELLAR BIOSYNTHETIC PROTEIN FLHB"/>
    <property type="match status" value="1"/>
</dbReference>
<dbReference type="GO" id="GO:0009306">
    <property type="term" value="P:protein secretion"/>
    <property type="evidence" value="ECO:0007669"/>
    <property type="project" value="InterPro"/>
</dbReference>
<feature type="transmembrane region" description="Helical" evidence="13">
    <location>
        <begin position="32"/>
        <end position="53"/>
    </location>
</feature>
<evidence type="ECO:0000256" key="1">
    <source>
        <dbReference type="ARBA" id="ARBA00004651"/>
    </source>
</evidence>
<keyword evidence="8 13" id="KW-0653">Protein transport</keyword>
<proteinExistence type="inferred from homology"/>
<dbReference type="OrthoDB" id="9807950at2"/>
<dbReference type="Proteomes" id="UP000182011">
    <property type="component" value="Unassembled WGS sequence"/>
</dbReference>
<dbReference type="InterPro" id="IPR029025">
    <property type="entry name" value="T3SS_substrate_exporter_C"/>
</dbReference>
<protein>
    <recommendedName>
        <fullName evidence="3 13">Flagellar biosynthetic protein FlhB</fullName>
    </recommendedName>
</protein>
<keyword evidence="15" id="KW-0966">Cell projection</keyword>
<keyword evidence="6 13" id="KW-0812">Transmembrane</keyword>
<dbReference type="FunFam" id="3.40.1690.10:FF:000001">
    <property type="entry name" value="Flagellar biosynthetic protein FlhB"/>
    <property type="match status" value="1"/>
</dbReference>
<feature type="transmembrane region" description="Helical" evidence="13">
    <location>
        <begin position="143"/>
        <end position="164"/>
    </location>
</feature>
<evidence type="ECO:0000256" key="11">
    <source>
        <dbReference type="ARBA" id="ARBA00023225"/>
    </source>
</evidence>
<reference evidence="16" key="1">
    <citation type="submission" date="2015-11" db="EMBL/GenBank/DDBJ databases">
        <authorList>
            <person name="Varghese N."/>
        </authorList>
    </citation>
    <scope>NUCLEOTIDE SEQUENCE [LARGE SCALE GENOMIC DNA]</scope>
</reference>
<evidence type="ECO:0000256" key="13">
    <source>
        <dbReference type="RuleBase" id="RU364091"/>
    </source>
</evidence>
<dbReference type="Gene3D" id="3.40.1690.10">
    <property type="entry name" value="secretion proteins EscU"/>
    <property type="match status" value="1"/>
</dbReference>
<sequence>MAEEFQERTEQATPKRKEDARKKGKVAKSYDFNSALVILASTGVLYFCCNFMYQKIANLTKFVLSNLHTIEITPKSVAEYGFFIFSFLMMNLFPLLIFLTVIGVGANIAQTGYIFTLEPLKFDFERLNPINGIKKIFLSRRSLFELGKGFFKIGVIGFTIYLTLRSMVDDIVVLIDSDLGKISSFMVSSVFSLMLKTGIVYFLIAVFDFAFQKWEYERELRMTRQEVKEEIKELEGDPQIKARIRRKQAEIARRRMMQNVPKSDVVITNPTHIAIALKYDSEKMNAPKVVAKGMNLIAEKIKEIAMKHKIPIVEDKPLAHALYKMVDVDEEIPPQLYKAVAKVLAYVYQLKKKSYSAVR</sequence>
<gene>
    <name evidence="13" type="primary">flhB</name>
    <name evidence="15" type="ORF">JGI4_00622</name>
</gene>
<accession>A0A0P1LGW6</accession>
<dbReference type="STRING" id="1633631.GCA_001442925_00622"/>
<dbReference type="Pfam" id="PF01312">
    <property type="entry name" value="Bac_export_2"/>
    <property type="match status" value="1"/>
</dbReference>
<evidence type="ECO:0000256" key="4">
    <source>
        <dbReference type="ARBA" id="ARBA00022448"/>
    </source>
</evidence>
<accession>A0A0P1LMY2</accession>
<accession>A0A0P1L8T4</accession>
<accession>A0A0P1LRN4</accession>
<keyword evidence="15" id="KW-0969">Cilium</keyword>
<accession>A0A0P1P7M8</accession>
<feature type="transmembrane region" description="Helical" evidence="13">
    <location>
        <begin position="82"/>
        <end position="106"/>
    </location>
</feature>
<dbReference type="NCBIfam" id="TIGR00328">
    <property type="entry name" value="flhB"/>
    <property type="match status" value="1"/>
</dbReference>
<evidence type="ECO:0000256" key="6">
    <source>
        <dbReference type="ARBA" id="ARBA00022692"/>
    </source>
</evidence>
<evidence type="ECO:0000256" key="8">
    <source>
        <dbReference type="ARBA" id="ARBA00022927"/>
    </source>
</evidence>
<dbReference type="PRINTS" id="PR00950">
    <property type="entry name" value="TYPE3IMSPROT"/>
</dbReference>
<evidence type="ECO:0000256" key="2">
    <source>
        <dbReference type="ARBA" id="ARBA00010690"/>
    </source>
</evidence>
<keyword evidence="15" id="KW-0282">Flagellum</keyword>
<dbReference type="InterPro" id="IPR006136">
    <property type="entry name" value="FlhB"/>
</dbReference>
<dbReference type="SUPFAM" id="SSF160544">
    <property type="entry name" value="EscU C-terminal domain-like"/>
    <property type="match status" value="1"/>
</dbReference>
<keyword evidence="5 13" id="KW-1003">Cell membrane</keyword>
<comment type="function">
    <text evidence="12 13">Required for formation of the rod structure in the basal body of the flagellar apparatus. Together with FliI and FliH, may constitute the export apparatus of flagellin.</text>
</comment>
<comment type="subcellular location">
    <subcellularLocation>
        <location evidence="1">Cell membrane</location>
        <topology evidence="1">Multi-pass membrane protein</topology>
    </subcellularLocation>
</comment>
<keyword evidence="11 13" id="KW-1006">Bacterial flagellum protein export</keyword>
<organism evidence="15 16">
    <name type="scientific">Candidatus Kryptonium thompsonii</name>
    <dbReference type="NCBI Taxonomy" id="1633631"/>
    <lineage>
        <taxon>Bacteria</taxon>
        <taxon>Pseudomonadati</taxon>
        <taxon>Candidatus Kryptoniota</taxon>
        <taxon>Candidatus Kryptonium</taxon>
    </lineage>
</organism>
<dbReference type="EMBL" id="FAOP01000003">
    <property type="protein sequence ID" value="CUU02865.1"/>
    <property type="molecule type" value="Genomic_DNA"/>
</dbReference>
<dbReference type="AlphaFoldDB" id="A0A0P1L8T4"/>
<dbReference type="GO" id="GO:0044780">
    <property type="term" value="P:bacterial-type flagellum assembly"/>
    <property type="evidence" value="ECO:0007669"/>
    <property type="project" value="InterPro"/>
</dbReference>
<evidence type="ECO:0000256" key="10">
    <source>
        <dbReference type="ARBA" id="ARBA00023136"/>
    </source>
</evidence>
<evidence type="ECO:0000313" key="15">
    <source>
        <dbReference type="EMBL" id="CUU02865.1"/>
    </source>
</evidence>
<feature type="transmembrane region" description="Helical" evidence="13">
    <location>
        <begin position="184"/>
        <end position="211"/>
    </location>
</feature>
<dbReference type="RefSeq" id="WP_075427144.1">
    <property type="nucleotide sequence ID" value="NZ_CZVL01000009.1"/>
</dbReference>
<evidence type="ECO:0000256" key="14">
    <source>
        <dbReference type="SAM" id="MobiDB-lite"/>
    </source>
</evidence>
<keyword evidence="9 13" id="KW-1133">Transmembrane helix</keyword>
<evidence type="ECO:0000256" key="12">
    <source>
        <dbReference type="ARBA" id="ARBA00025078"/>
    </source>
</evidence>
<keyword evidence="4 13" id="KW-0813">Transport</keyword>
<keyword evidence="10 13" id="KW-0472">Membrane</keyword>
<dbReference type="PANTHER" id="PTHR30531:SF12">
    <property type="entry name" value="FLAGELLAR BIOSYNTHETIC PROTEIN FLHB"/>
    <property type="match status" value="1"/>
</dbReference>
<dbReference type="GO" id="GO:0005886">
    <property type="term" value="C:plasma membrane"/>
    <property type="evidence" value="ECO:0007669"/>
    <property type="project" value="UniProtKB-SubCell"/>
</dbReference>
<evidence type="ECO:0000256" key="9">
    <source>
        <dbReference type="ARBA" id="ARBA00022989"/>
    </source>
</evidence>
<evidence type="ECO:0000256" key="5">
    <source>
        <dbReference type="ARBA" id="ARBA00022475"/>
    </source>
</evidence>
<evidence type="ECO:0000256" key="3">
    <source>
        <dbReference type="ARBA" id="ARBA00021622"/>
    </source>
</evidence>